<dbReference type="Proteomes" id="UP000327424">
    <property type="component" value="Chromosome"/>
</dbReference>
<sequence length="577" mass="65580">MDLEQQIVLLKKKVAREKACRKSAEQLLEDKSNELFLAKKMVEDTLVHVQQQAEQDMALLTFKTYLDSILLDFSQLFLKNSVSATLLQRLLNNLSHIDTITAVQLNIQSIDAVDSIAVLHAGVRTQWQEPIEHSASCYWSADHRHLHIMINGEDSQLGVLSVALDTKLEWQQTIEKQLSLFSDMISVAYQRKYLLDRTILEMHRAENSEKSTRDFVAMINHELRTPLNGLLGSADLMDDTKIDKQQARLLTTIHQSGELLRVIINDLLDFSKMSAGMLELQIKPFDVVCISRVIDDIFSVRAEEKGLAFELFFSKQIPLELLGDAERIKQILVNLIGNAMKFTSEGKVSVYFLWENEQLVFNIVDTGCGIPLDKQSNLFEPFVQVDNSSNRKHEGTGLGLSICLHLIKEMQGELILTSALDKGSEFKVSLPLAISAQNMHTTQVEEEMDYPIHELTLLVVEDIKMNQVVIEMMLKKLGLNCDIYNNGKEALRYLEEHTVDIVLMDCRMPIMDGFEATRILRQQGYTKPIIALTAGTTNIEREECLACGMDDIVNKPYQLKDLKKMLNHWGKQISKSL</sequence>
<feature type="domain" description="Histidine kinase" evidence="6">
    <location>
        <begin position="218"/>
        <end position="434"/>
    </location>
</feature>
<dbReference type="SMART" id="SM00388">
    <property type="entry name" value="HisKA"/>
    <property type="match status" value="1"/>
</dbReference>
<dbReference type="SUPFAM" id="SSF52172">
    <property type="entry name" value="CheY-like"/>
    <property type="match status" value="1"/>
</dbReference>
<dbReference type="InterPro" id="IPR003594">
    <property type="entry name" value="HATPase_dom"/>
</dbReference>
<reference evidence="8 9" key="1">
    <citation type="submission" date="2019-09" db="EMBL/GenBank/DDBJ databases">
        <title>Hybrid Assembly of the complete Genome of the Deep-Sea Bacterium Moritella marina from long Nanopore and Illumina reads.</title>
        <authorList>
            <person name="Magin S."/>
            <person name="Georgoulis A."/>
            <person name="Papadimitriou K."/>
            <person name="Iliakis G."/>
            <person name="Vorgias C.E."/>
        </authorList>
    </citation>
    <scope>NUCLEOTIDE SEQUENCE [LARGE SCALE GENOMIC DNA]</scope>
    <source>
        <strain evidence="8 9">MP-1</strain>
    </source>
</reference>
<dbReference type="PRINTS" id="PR00344">
    <property type="entry name" value="BCTRLSENSOR"/>
</dbReference>
<accession>A0A5J6WJG5</accession>
<dbReference type="SMART" id="SM00448">
    <property type="entry name" value="REC"/>
    <property type="match status" value="1"/>
</dbReference>
<dbReference type="InterPro" id="IPR001789">
    <property type="entry name" value="Sig_transdc_resp-reg_receiver"/>
</dbReference>
<keyword evidence="4" id="KW-0902">Two-component regulatory system</keyword>
<dbReference type="InterPro" id="IPR005467">
    <property type="entry name" value="His_kinase_dom"/>
</dbReference>
<dbReference type="InterPro" id="IPR036097">
    <property type="entry name" value="HisK_dim/P_sf"/>
</dbReference>
<dbReference type="EC" id="2.7.13.3" evidence="2"/>
<dbReference type="GO" id="GO:0000155">
    <property type="term" value="F:phosphorelay sensor kinase activity"/>
    <property type="evidence" value="ECO:0007669"/>
    <property type="project" value="InterPro"/>
</dbReference>
<evidence type="ECO:0000259" key="7">
    <source>
        <dbReference type="PROSITE" id="PS50110"/>
    </source>
</evidence>
<dbReference type="FunFam" id="3.30.565.10:FF:000010">
    <property type="entry name" value="Sensor histidine kinase RcsC"/>
    <property type="match status" value="1"/>
</dbReference>
<dbReference type="PANTHER" id="PTHR45339">
    <property type="entry name" value="HYBRID SIGNAL TRANSDUCTION HISTIDINE KINASE J"/>
    <property type="match status" value="1"/>
</dbReference>
<dbReference type="SUPFAM" id="SSF55874">
    <property type="entry name" value="ATPase domain of HSP90 chaperone/DNA topoisomerase II/histidine kinase"/>
    <property type="match status" value="1"/>
</dbReference>
<evidence type="ECO:0000256" key="1">
    <source>
        <dbReference type="ARBA" id="ARBA00000085"/>
    </source>
</evidence>
<organism evidence="8 9">
    <name type="scientific">Moritella marina ATCC 15381</name>
    <dbReference type="NCBI Taxonomy" id="1202962"/>
    <lineage>
        <taxon>Bacteria</taxon>
        <taxon>Pseudomonadati</taxon>
        <taxon>Pseudomonadota</taxon>
        <taxon>Gammaproteobacteria</taxon>
        <taxon>Alteromonadales</taxon>
        <taxon>Moritellaceae</taxon>
        <taxon>Moritella</taxon>
    </lineage>
</organism>
<dbReference type="CDD" id="cd16922">
    <property type="entry name" value="HATPase_EvgS-ArcB-TorS-like"/>
    <property type="match status" value="1"/>
</dbReference>
<dbReference type="PROSITE" id="PS50110">
    <property type="entry name" value="RESPONSE_REGULATORY"/>
    <property type="match status" value="1"/>
</dbReference>
<dbReference type="Pfam" id="PF00512">
    <property type="entry name" value="HisKA"/>
    <property type="match status" value="1"/>
</dbReference>
<evidence type="ECO:0000259" key="6">
    <source>
        <dbReference type="PROSITE" id="PS50109"/>
    </source>
</evidence>
<evidence type="ECO:0000313" key="8">
    <source>
        <dbReference type="EMBL" id="QFI38226.1"/>
    </source>
</evidence>
<dbReference type="InterPro" id="IPR003661">
    <property type="entry name" value="HisK_dim/P_dom"/>
</dbReference>
<evidence type="ECO:0000256" key="2">
    <source>
        <dbReference type="ARBA" id="ARBA00012438"/>
    </source>
</evidence>
<name>A0A5J6WJG5_MORMI</name>
<evidence type="ECO:0000313" key="9">
    <source>
        <dbReference type="Proteomes" id="UP000327424"/>
    </source>
</evidence>
<dbReference type="EMBL" id="CP044399">
    <property type="protein sequence ID" value="QFI38226.1"/>
    <property type="molecule type" value="Genomic_DNA"/>
</dbReference>
<dbReference type="PANTHER" id="PTHR45339:SF1">
    <property type="entry name" value="HYBRID SIGNAL TRANSDUCTION HISTIDINE KINASE J"/>
    <property type="match status" value="1"/>
</dbReference>
<keyword evidence="3 5" id="KW-0597">Phosphoprotein</keyword>
<evidence type="ECO:0000256" key="5">
    <source>
        <dbReference type="PROSITE-ProRule" id="PRU00169"/>
    </source>
</evidence>
<dbReference type="CDD" id="cd00082">
    <property type="entry name" value="HisKA"/>
    <property type="match status" value="1"/>
</dbReference>
<comment type="catalytic activity">
    <reaction evidence="1">
        <text>ATP + protein L-histidine = ADP + protein N-phospho-L-histidine.</text>
        <dbReference type="EC" id="2.7.13.3"/>
    </reaction>
</comment>
<dbReference type="KEGG" id="mmaa:FR932_10395"/>
<dbReference type="Pfam" id="PF02518">
    <property type="entry name" value="HATPase_c"/>
    <property type="match status" value="1"/>
</dbReference>
<dbReference type="AlphaFoldDB" id="A0A5J6WJG5"/>
<dbReference type="RefSeq" id="WP_019440552.1">
    <property type="nucleotide sequence ID" value="NZ_ALOE01000009.1"/>
</dbReference>
<evidence type="ECO:0000256" key="3">
    <source>
        <dbReference type="ARBA" id="ARBA00022553"/>
    </source>
</evidence>
<dbReference type="Gene3D" id="1.10.287.130">
    <property type="match status" value="1"/>
</dbReference>
<feature type="modified residue" description="4-aspartylphosphate" evidence="5">
    <location>
        <position position="505"/>
    </location>
</feature>
<dbReference type="OrthoDB" id="9810730at2"/>
<dbReference type="CDD" id="cd17546">
    <property type="entry name" value="REC_hyHK_CKI1_RcsC-like"/>
    <property type="match status" value="1"/>
</dbReference>
<dbReference type="Gene3D" id="3.40.50.2300">
    <property type="match status" value="1"/>
</dbReference>
<evidence type="ECO:0000256" key="4">
    <source>
        <dbReference type="ARBA" id="ARBA00023012"/>
    </source>
</evidence>
<keyword evidence="9" id="KW-1185">Reference proteome</keyword>
<proteinExistence type="predicted"/>
<protein>
    <recommendedName>
        <fullName evidence="2">histidine kinase</fullName>
        <ecNumber evidence="2">2.7.13.3</ecNumber>
    </recommendedName>
</protein>
<dbReference type="SMART" id="SM00387">
    <property type="entry name" value="HATPase_c"/>
    <property type="match status" value="1"/>
</dbReference>
<dbReference type="SUPFAM" id="SSF47384">
    <property type="entry name" value="Homodimeric domain of signal transducing histidine kinase"/>
    <property type="match status" value="1"/>
</dbReference>
<gene>
    <name evidence="8" type="ORF">FR932_10395</name>
</gene>
<dbReference type="Pfam" id="PF00072">
    <property type="entry name" value="Response_reg"/>
    <property type="match status" value="1"/>
</dbReference>
<dbReference type="InterPro" id="IPR011006">
    <property type="entry name" value="CheY-like_superfamily"/>
</dbReference>
<feature type="domain" description="Response regulatory" evidence="7">
    <location>
        <begin position="456"/>
        <end position="570"/>
    </location>
</feature>
<dbReference type="PROSITE" id="PS50109">
    <property type="entry name" value="HIS_KIN"/>
    <property type="match status" value="1"/>
</dbReference>
<dbReference type="Gene3D" id="3.30.565.10">
    <property type="entry name" value="Histidine kinase-like ATPase, C-terminal domain"/>
    <property type="match status" value="1"/>
</dbReference>
<dbReference type="InterPro" id="IPR004358">
    <property type="entry name" value="Sig_transdc_His_kin-like_C"/>
</dbReference>
<dbReference type="InterPro" id="IPR036890">
    <property type="entry name" value="HATPase_C_sf"/>
</dbReference>